<dbReference type="SUPFAM" id="SSF52743">
    <property type="entry name" value="Subtilisin-like"/>
    <property type="match status" value="1"/>
</dbReference>
<evidence type="ECO:0000259" key="2">
    <source>
        <dbReference type="Pfam" id="PF00082"/>
    </source>
</evidence>
<reference evidence="3" key="1">
    <citation type="submission" date="2022-07" db="EMBL/GenBank/DDBJ databases">
        <authorList>
            <person name="Wu T."/>
        </authorList>
    </citation>
    <scope>NUCLEOTIDE SEQUENCE</scope>
    <source>
        <strain evidence="3">SD-1</strain>
    </source>
</reference>
<dbReference type="AlphaFoldDB" id="A0AAX3EHB6"/>
<dbReference type="Pfam" id="PF00082">
    <property type="entry name" value="Peptidase_S8"/>
    <property type="match status" value="1"/>
</dbReference>
<keyword evidence="4" id="KW-1185">Reference proteome</keyword>
<dbReference type="GO" id="GO:0006508">
    <property type="term" value="P:proteolysis"/>
    <property type="evidence" value="ECO:0007669"/>
    <property type="project" value="InterPro"/>
</dbReference>
<dbReference type="RefSeq" id="WP_069696735.1">
    <property type="nucleotide sequence ID" value="NZ_CP043010.1"/>
</dbReference>
<sequence length="807" mass="88294">MAHNPIQIVLNSGNFVDDQQINPGGSKTDFYAERDEQFAVHKADLISQFAATKASIASSGRSAGFARVELRTAALAKSHRPTQILLKADATPIQGVSDFGELLVELTPAAVDTVINNVSKAEPETRRKLDRNGKLKPNPSRLRSEVGAVAKVTPYGPSDRRDFSLDAAASWLSDPRSGGYLLIQMFIPVTQKDHASDDRQAREMVVFQRRLLEVHPSLLLTEASDWWSERGFLRLGMDSQGASRSSEVLRDVIAVLDSEPYVRKVWLPPIIEQTRVVTSPSESNGAPYFVPPRTDANYPIIGIVDTGVSDIDALAPWVVGRVVAGDPESRDTSHGTFIGGLVADAGFLNTQPEVAESACRIFDLGLHITDEQSWAEAYPNGFMDFLEQLDFEVEEASKSGVRVFNMSLVLNELVRNDTYSPFAARLDDIADKHDVVFVVSAGNLSEPLFRSPWPLKADQALEMLANYPYPGADRLHQPADSIRSIVVGALDPRRDTSVQLVPSIYTRRGPGLAMGSKPDLCHLGGAADSTNQLQSFDATGLVVSGCGTSYAAPFVAKTLGHIEHKISGAVKRETLTALAVHGAVAPLHMEHAKLAHVARDFVGFGIPQTSDQILLTDDHSITLVFESQLKTKKALTFDFQWPQALVRQGGKCAGAATLTLVYRPPLDMKYGSETVRVNLEAYLRQEKLDIDTGELSYEGFFKSRGSSGLERERVREGQKWGSVKKWSRKTQKAGVGTSSQFRLVIEPLSRSGFAIPEEGIPFAAILSITDPWGEAPVFNQMRRSLQARDVTIADIRTAAQIRPRVGE</sequence>
<dbReference type="GO" id="GO:0004252">
    <property type="term" value="F:serine-type endopeptidase activity"/>
    <property type="evidence" value="ECO:0007669"/>
    <property type="project" value="InterPro"/>
</dbReference>
<evidence type="ECO:0000256" key="1">
    <source>
        <dbReference type="SAM" id="MobiDB-lite"/>
    </source>
</evidence>
<evidence type="ECO:0000313" key="3">
    <source>
        <dbReference type="EMBL" id="UYV97033.1"/>
    </source>
</evidence>
<gene>
    <name evidence="3" type="ORF">NL394_18635</name>
</gene>
<dbReference type="Proteomes" id="UP001163293">
    <property type="component" value="Chromosome"/>
</dbReference>
<dbReference type="InterPro" id="IPR034074">
    <property type="entry name" value="Y4bN_pept_dom"/>
</dbReference>
<accession>A0AAX3EHB6</accession>
<feature type="domain" description="Peptidase S8/S53" evidence="2">
    <location>
        <begin position="301"/>
        <end position="583"/>
    </location>
</feature>
<organism evidence="3 4">
    <name type="scientific">Paenarthrobacter ureafaciens</name>
    <dbReference type="NCBI Taxonomy" id="37931"/>
    <lineage>
        <taxon>Bacteria</taxon>
        <taxon>Bacillati</taxon>
        <taxon>Actinomycetota</taxon>
        <taxon>Actinomycetes</taxon>
        <taxon>Micrococcales</taxon>
        <taxon>Micrococcaceae</taxon>
        <taxon>Paenarthrobacter</taxon>
    </lineage>
</organism>
<name>A0AAX3EHB6_PAEUR</name>
<dbReference type="Gene3D" id="3.40.50.200">
    <property type="entry name" value="Peptidase S8/S53 domain"/>
    <property type="match status" value="1"/>
</dbReference>
<dbReference type="InterPro" id="IPR000209">
    <property type="entry name" value="Peptidase_S8/S53_dom"/>
</dbReference>
<dbReference type="EMBL" id="CP101185">
    <property type="protein sequence ID" value="UYV97033.1"/>
    <property type="molecule type" value="Genomic_DNA"/>
</dbReference>
<proteinExistence type="predicted"/>
<feature type="region of interest" description="Disordered" evidence="1">
    <location>
        <begin position="121"/>
        <end position="141"/>
    </location>
</feature>
<feature type="compositionally biased region" description="Basic and acidic residues" evidence="1">
    <location>
        <begin position="121"/>
        <end position="133"/>
    </location>
</feature>
<evidence type="ECO:0000313" key="4">
    <source>
        <dbReference type="Proteomes" id="UP001163293"/>
    </source>
</evidence>
<dbReference type="CDD" id="cd04847">
    <property type="entry name" value="Peptidases_S8_Subtilisin_like_2"/>
    <property type="match status" value="1"/>
</dbReference>
<protein>
    <submittedName>
        <fullName evidence="3">S8 family peptidase</fullName>
    </submittedName>
</protein>
<dbReference type="InterPro" id="IPR036852">
    <property type="entry name" value="Peptidase_S8/S53_dom_sf"/>
</dbReference>